<evidence type="ECO:0000256" key="5">
    <source>
        <dbReference type="ARBA" id="ARBA00022833"/>
    </source>
</evidence>
<evidence type="ECO:0000259" key="9">
    <source>
        <dbReference type="PROSITE" id="PS50089"/>
    </source>
</evidence>
<accession>A0A3M6U133</accession>
<evidence type="ECO:0000259" key="10">
    <source>
        <dbReference type="PROSITE" id="PS50119"/>
    </source>
</evidence>
<dbReference type="OrthoDB" id="5951542at2759"/>
<keyword evidence="8" id="KW-0175">Coiled coil</keyword>
<feature type="domain" description="B box-type" evidence="10">
    <location>
        <begin position="92"/>
        <end position="141"/>
    </location>
</feature>
<dbReference type="GO" id="GO:0008270">
    <property type="term" value="F:zinc ion binding"/>
    <property type="evidence" value="ECO:0007669"/>
    <property type="project" value="UniProtKB-KW"/>
</dbReference>
<dbReference type="PROSITE" id="PS50194">
    <property type="entry name" value="FILAMIN_REPEAT"/>
    <property type="match status" value="1"/>
</dbReference>
<evidence type="ECO:0000256" key="3">
    <source>
        <dbReference type="ARBA" id="ARBA00022737"/>
    </source>
</evidence>
<dbReference type="SMART" id="SM00336">
    <property type="entry name" value="BBOX"/>
    <property type="match status" value="2"/>
</dbReference>
<gene>
    <name evidence="11" type="ORF">pdam_00019329</name>
</gene>
<dbReference type="PANTHER" id="PTHR25462:SF296">
    <property type="entry name" value="MEIOTIC P26, ISOFORM F"/>
    <property type="match status" value="1"/>
</dbReference>
<keyword evidence="4 6" id="KW-0863">Zinc-finger</keyword>
<dbReference type="InterPro" id="IPR001298">
    <property type="entry name" value="Filamin/ABP280_rpt"/>
</dbReference>
<evidence type="ECO:0000256" key="2">
    <source>
        <dbReference type="ARBA" id="ARBA00022723"/>
    </source>
</evidence>
<dbReference type="InterPro" id="IPR017868">
    <property type="entry name" value="Filamin/ABP280_repeat-like"/>
</dbReference>
<evidence type="ECO:0000256" key="8">
    <source>
        <dbReference type="SAM" id="Coils"/>
    </source>
</evidence>
<dbReference type="PANTHER" id="PTHR25462">
    <property type="entry name" value="BONUS, ISOFORM C-RELATED"/>
    <property type="match status" value="1"/>
</dbReference>
<dbReference type="EMBL" id="RCHS01002420">
    <property type="protein sequence ID" value="RMX47415.1"/>
    <property type="molecule type" value="Genomic_DNA"/>
</dbReference>
<feature type="domain" description="B box-type" evidence="10">
    <location>
        <begin position="154"/>
        <end position="197"/>
    </location>
</feature>
<dbReference type="OMA" id="CGICFNV"/>
<protein>
    <recommendedName>
        <fullName evidence="13">RING-type domain-containing protein</fullName>
    </recommendedName>
</protein>
<feature type="domain" description="RING-type" evidence="9">
    <location>
        <begin position="14"/>
        <end position="57"/>
    </location>
</feature>
<dbReference type="Pfam" id="PF00630">
    <property type="entry name" value="Filamin"/>
    <property type="match status" value="1"/>
</dbReference>
<dbReference type="Pfam" id="PF13445">
    <property type="entry name" value="zf-RING_UBOX"/>
    <property type="match status" value="1"/>
</dbReference>
<reference evidence="11 12" key="1">
    <citation type="journal article" date="2018" name="Sci. Rep.">
        <title>Comparative analysis of the Pocillopora damicornis genome highlights role of immune system in coral evolution.</title>
        <authorList>
            <person name="Cunning R."/>
            <person name="Bay R.A."/>
            <person name="Gillette P."/>
            <person name="Baker A.C."/>
            <person name="Traylor-Knowles N."/>
        </authorList>
    </citation>
    <scope>NUCLEOTIDE SEQUENCE [LARGE SCALE GENOMIC DNA]</scope>
    <source>
        <strain evidence="11">RSMAS</strain>
        <tissue evidence="11">Whole animal</tissue>
    </source>
</reference>
<name>A0A3M6U133_POCDA</name>
<evidence type="ECO:0000256" key="1">
    <source>
        <dbReference type="ARBA" id="ARBA00008518"/>
    </source>
</evidence>
<dbReference type="PROSITE" id="PS50089">
    <property type="entry name" value="ZF_RING_2"/>
    <property type="match status" value="1"/>
</dbReference>
<dbReference type="InterPro" id="IPR014756">
    <property type="entry name" value="Ig_E-set"/>
</dbReference>
<dbReference type="SUPFAM" id="SSF57850">
    <property type="entry name" value="RING/U-box"/>
    <property type="match status" value="1"/>
</dbReference>
<comment type="caution">
    <text evidence="11">The sequence shown here is derived from an EMBL/GenBank/DDBJ whole genome shotgun (WGS) entry which is preliminary data.</text>
</comment>
<dbReference type="Pfam" id="PF00643">
    <property type="entry name" value="zf-B_box"/>
    <property type="match status" value="1"/>
</dbReference>
<evidence type="ECO:0000256" key="7">
    <source>
        <dbReference type="PROSITE-ProRule" id="PRU00087"/>
    </source>
</evidence>
<dbReference type="SUPFAM" id="SSF81296">
    <property type="entry name" value="E set domains"/>
    <property type="match status" value="1"/>
</dbReference>
<dbReference type="AlphaFoldDB" id="A0A3M6U133"/>
<keyword evidence="5" id="KW-0862">Zinc</keyword>
<dbReference type="PROSITE" id="PS50119">
    <property type="entry name" value="ZF_BBOX"/>
    <property type="match status" value="2"/>
</dbReference>
<dbReference type="SMART" id="SM00184">
    <property type="entry name" value="RING"/>
    <property type="match status" value="1"/>
</dbReference>
<dbReference type="InterPro" id="IPR017907">
    <property type="entry name" value="Znf_RING_CS"/>
</dbReference>
<dbReference type="SUPFAM" id="SSF57845">
    <property type="entry name" value="B-box zinc-binding domain"/>
    <property type="match status" value="1"/>
</dbReference>
<dbReference type="InterPro" id="IPR013083">
    <property type="entry name" value="Znf_RING/FYVE/PHD"/>
</dbReference>
<dbReference type="STRING" id="46731.A0A3M6U133"/>
<dbReference type="InterPro" id="IPR027370">
    <property type="entry name" value="Znf-RING_euk"/>
</dbReference>
<evidence type="ECO:0008006" key="13">
    <source>
        <dbReference type="Google" id="ProtNLM"/>
    </source>
</evidence>
<dbReference type="InterPro" id="IPR013783">
    <property type="entry name" value="Ig-like_fold"/>
</dbReference>
<sequence length="465" mass="52467">MEALLENLVEHVTCPICLDTYTDPKTIACFHTFCCECLKRHALATQKQGRYRCPECQADLDIPEGNRFTDLPSSFQHNNLLNLLAVRRNSEGSAVDCSICRKNSAETSYCFDCQKFMCCDCVKAHELFRTTAFQGHKVTLLKQFKTEDYEALLRRPSFCSQKQHEREVMKFYCLDCQSCICQICNDTDHRSHDVVPLDEAADAEKAKIMSEVEAMKKGKEACTEILQQMEKNKQDFETSIAAAKQQVSQATEKMIARVKALESEAMASLENTRASRMEKLTSARESAQSLVRQINQTVEFGNDLQQRRPTSDVEQSKKYLEERLKELSQTQVPTVSVSPFVQFVPSWSPEDLSLGFATINIDGNESTLESQSFHAGEEAVISIYPELQKGKFRNKKHKAQAEAHIEPAEQIAEGSLKICEKENGTFQVKFVAKFPGTYKVNVIINGETLTQCPLTVLVMEPGKTS</sequence>
<feature type="coiled-coil region" evidence="8">
    <location>
        <begin position="226"/>
        <end position="297"/>
    </location>
</feature>
<dbReference type="Gene3D" id="2.60.40.10">
    <property type="entry name" value="Immunoglobulins"/>
    <property type="match status" value="1"/>
</dbReference>
<comment type="similarity">
    <text evidence="1">Belongs to the TRIM/RBCC family.</text>
</comment>
<evidence type="ECO:0000313" key="12">
    <source>
        <dbReference type="Proteomes" id="UP000275408"/>
    </source>
</evidence>
<keyword evidence="12" id="KW-1185">Reference proteome</keyword>
<dbReference type="InterPro" id="IPR047153">
    <property type="entry name" value="TRIM45/56/19-like"/>
</dbReference>
<evidence type="ECO:0000313" key="11">
    <source>
        <dbReference type="EMBL" id="RMX47415.1"/>
    </source>
</evidence>
<evidence type="ECO:0000256" key="4">
    <source>
        <dbReference type="ARBA" id="ARBA00022771"/>
    </source>
</evidence>
<dbReference type="InterPro" id="IPR000315">
    <property type="entry name" value="Znf_B-box"/>
</dbReference>
<keyword evidence="3" id="KW-0677">Repeat</keyword>
<evidence type="ECO:0000256" key="6">
    <source>
        <dbReference type="PROSITE-ProRule" id="PRU00024"/>
    </source>
</evidence>
<dbReference type="Proteomes" id="UP000275408">
    <property type="component" value="Unassembled WGS sequence"/>
</dbReference>
<dbReference type="Gene3D" id="3.30.40.10">
    <property type="entry name" value="Zinc/RING finger domain, C3HC4 (zinc finger)"/>
    <property type="match status" value="1"/>
</dbReference>
<dbReference type="SMART" id="SM00557">
    <property type="entry name" value="IG_FLMN"/>
    <property type="match status" value="1"/>
</dbReference>
<organism evidence="11 12">
    <name type="scientific">Pocillopora damicornis</name>
    <name type="common">Cauliflower coral</name>
    <name type="synonym">Millepora damicornis</name>
    <dbReference type="NCBI Taxonomy" id="46731"/>
    <lineage>
        <taxon>Eukaryota</taxon>
        <taxon>Metazoa</taxon>
        <taxon>Cnidaria</taxon>
        <taxon>Anthozoa</taxon>
        <taxon>Hexacorallia</taxon>
        <taxon>Scleractinia</taxon>
        <taxon>Astrocoeniina</taxon>
        <taxon>Pocilloporidae</taxon>
        <taxon>Pocillopora</taxon>
    </lineage>
</organism>
<feature type="repeat" description="Filamin" evidence="7">
    <location>
        <begin position="416"/>
        <end position="458"/>
    </location>
</feature>
<dbReference type="PROSITE" id="PS00518">
    <property type="entry name" value="ZF_RING_1"/>
    <property type="match status" value="1"/>
</dbReference>
<keyword evidence="2" id="KW-0479">Metal-binding</keyword>
<dbReference type="Gene3D" id="3.30.160.60">
    <property type="entry name" value="Classic Zinc Finger"/>
    <property type="match status" value="1"/>
</dbReference>
<proteinExistence type="inferred from homology"/>
<dbReference type="InterPro" id="IPR001841">
    <property type="entry name" value="Znf_RING"/>
</dbReference>